<accession>A0A254T968</accession>
<evidence type="ECO:0000313" key="3">
    <source>
        <dbReference type="EMBL" id="OWW19210.1"/>
    </source>
</evidence>
<dbReference type="Pfam" id="PF13563">
    <property type="entry name" value="2_5_RNA_ligase2"/>
    <property type="match status" value="1"/>
</dbReference>
<feature type="active site" description="Proton donor" evidence="2">
    <location>
        <position position="43"/>
    </location>
</feature>
<evidence type="ECO:0000256" key="1">
    <source>
        <dbReference type="ARBA" id="ARBA00022801"/>
    </source>
</evidence>
<dbReference type="SUPFAM" id="SSF55144">
    <property type="entry name" value="LigT-like"/>
    <property type="match status" value="1"/>
</dbReference>
<dbReference type="InterPro" id="IPR004175">
    <property type="entry name" value="RNA_CPDase"/>
</dbReference>
<feature type="active site" description="Proton acceptor" evidence="2">
    <location>
        <position position="126"/>
    </location>
</feature>
<dbReference type="GO" id="GO:0008664">
    <property type="term" value="F:RNA 2',3'-cyclic 3'-phosphodiesterase activity"/>
    <property type="evidence" value="ECO:0007669"/>
    <property type="project" value="UniProtKB-EC"/>
</dbReference>
<protein>
    <recommendedName>
        <fullName evidence="2">RNA 2',3'-cyclic phosphodiesterase</fullName>
        <shortName evidence="2">RNA 2',3'-CPDase</shortName>
        <ecNumber evidence="2">3.1.4.58</ecNumber>
    </recommendedName>
</protein>
<dbReference type="Gene3D" id="3.90.1140.10">
    <property type="entry name" value="Cyclic phosphodiesterase"/>
    <property type="match status" value="1"/>
</dbReference>
<dbReference type="NCBIfam" id="TIGR02258">
    <property type="entry name" value="2_5_ligase"/>
    <property type="match status" value="1"/>
</dbReference>
<comment type="similarity">
    <text evidence="2">Belongs to the 2H phosphoesterase superfamily. ThpR family.</text>
</comment>
<feature type="short sequence motif" description="HXTX 2" evidence="2">
    <location>
        <begin position="126"/>
        <end position="129"/>
    </location>
</feature>
<dbReference type="GO" id="GO:0004113">
    <property type="term" value="F:2',3'-cyclic-nucleotide 3'-phosphodiesterase activity"/>
    <property type="evidence" value="ECO:0007669"/>
    <property type="project" value="InterPro"/>
</dbReference>
<name>A0A254T968_9BURK</name>
<proteinExistence type="inferred from homology"/>
<reference evidence="3 4" key="1">
    <citation type="submission" date="2016-02" db="EMBL/GenBank/DDBJ databases">
        <authorList>
            <person name="Wen L."/>
            <person name="He K."/>
            <person name="Yang H."/>
        </authorList>
    </citation>
    <scope>NUCLEOTIDE SEQUENCE [LARGE SCALE GENOMIC DNA]</scope>
    <source>
        <strain evidence="3 4">TSA40</strain>
    </source>
</reference>
<dbReference type="EMBL" id="LSTO01000001">
    <property type="protein sequence ID" value="OWW19210.1"/>
    <property type="molecule type" value="Genomic_DNA"/>
</dbReference>
<dbReference type="PANTHER" id="PTHR35561:SF1">
    <property type="entry name" value="RNA 2',3'-CYCLIC PHOSPHODIESTERASE"/>
    <property type="match status" value="1"/>
</dbReference>
<comment type="catalytic activity">
    <reaction evidence="2">
        <text>a 3'-end 2',3'-cyclophospho-ribonucleotide-RNA + H2O = a 3'-end 2'-phospho-ribonucleotide-RNA + H(+)</text>
        <dbReference type="Rhea" id="RHEA:11828"/>
        <dbReference type="Rhea" id="RHEA-COMP:10464"/>
        <dbReference type="Rhea" id="RHEA-COMP:17353"/>
        <dbReference type="ChEBI" id="CHEBI:15377"/>
        <dbReference type="ChEBI" id="CHEBI:15378"/>
        <dbReference type="ChEBI" id="CHEBI:83064"/>
        <dbReference type="ChEBI" id="CHEBI:173113"/>
        <dbReference type="EC" id="3.1.4.58"/>
    </reaction>
</comment>
<dbReference type="AlphaFoldDB" id="A0A254T968"/>
<dbReference type="PANTHER" id="PTHR35561">
    <property type="entry name" value="RNA 2',3'-CYCLIC PHOSPHODIESTERASE"/>
    <property type="match status" value="1"/>
</dbReference>
<gene>
    <name evidence="3" type="ORF">AYR66_06550</name>
</gene>
<dbReference type="Proteomes" id="UP000197535">
    <property type="component" value="Unassembled WGS sequence"/>
</dbReference>
<organism evidence="3 4">
    <name type="scientific">Noviherbaspirillum denitrificans</name>
    <dbReference type="NCBI Taxonomy" id="1968433"/>
    <lineage>
        <taxon>Bacteria</taxon>
        <taxon>Pseudomonadati</taxon>
        <taxon>Pseudomonadota</taxon>
        <taxon>Betaproteobacteria</taxon>
        <taxon>Burkholderiales</taxon>
        <taxon>Oxalobacteraceae</taxon>
        <taxon>Noviherbaspirillum</taxon>
    </lineage>
</organism>
<evidence type="ECO:0000256" key="2">
    <source>
        <dbReference type="HAMAP-Rule" id="MF_01940"/>
    </source>
</evidence>
<feature type="short sequence motif" description="HXTX 1" evidence="2">
    <location>
        <begin position="43"/>
        <end position="46"/>
    </location>
</feature>
<dbReference type="EC" id="3.1.4.58" evidence="2"/>
<dbReference type="InterPro" id="IPR009097">
    <property type="entry name" value="Cyclic_Pdiesterase"/>
</dbReference>
<sequence>MMAKNPGSLRLFYALWPDDAVSSKLQQLQAPMHGRRIPFANLHMTLVFLGQQPAALLPDLKDILEHLPRTDLTLVLDRVGYFPRNRIAWVGPSEAPETLSELHSVLVERLAERQVAFNDQHAYRPHVTLARDAGLPPDLTFDPIEWHATQVALVQSTTTAEGSIYRILASRAIDKEVWVPDESRQEGLDAPPV</sequence>
<dbReference type="OrthoDB" id="7061261at2"/>
<comment type="function">
    <text evidence="2">Hydrolyzes RNA 2',3'-cyclic phosphodiester to an RNA 2'-phosphomonoester.</text>
</comment>
<comment type="caution">
    <text evidence="3">The sequence shown here is derived from an EMBL/GenBank/DDBJ whole genome shotgun (WGS) entry which is preliminary data.</text>
</comment>
<evidence type="ECO:0000313" key="4">
    <source>
        <dbReference type="Proteomes" id="UP000197535"/>
    </source>
</evidence>
<keyword evidence="1 2" id="KW-0378">Hydrolase</keyword>
<keyword evidence="4" id="KW-1185">Reference proteome</keyword>
<dbReference type="HAMAP" id="MF_01940">
    <property type="entry name" value="RNA_CPDase"/>
    <property type="match status" value="1"/>
</dbReference>